<evidence type="ECO:0000313" key="2">
    <source>
        <dbReference type="EMBL" id="GAA5082175.1"/>
    </source>
</evidence>
<comment type="caution">
    <text evidence="2">The sequence shown here is derived from an EMBL/GenBank/DDBJ whole genome shotgun (WGS) entry which is preliminary data.</text>
</comment>
<evidence type="ECO:0000256" key="1">
    <source>
        <dbReference type="SAM" id="MobiDB-lite"/>
    </source>
</evidence>
<name>A0ABP9LSQ2_9GAMM</name>
<dbReference type="EMBL" id="BAABKY010000006">
    <property type="protein sequence ID" value="GAA5082175.1"/>
    <property type="molecule type" value="Genomic_DNA"/>
</dbReference>
<feature type="region of interest" description="Disordered" evidence="1">
    <location>
        <begin position="60"/>
        <end position="99"/>
    </location>
</feature>
<proteinExistence type="predicted"/>
<keyword evidence="3" id="KW-1185">Reference proteome</keyword>
<reference evidence="3" key="1">
    <citation type="journal article" date="2019" name="Int. J. Syst. Evol. Microbiol.">
        <title>The Global Catalogue of Microorganisms (GCM) 10K type strain sequencing project: providing services to taxonomists for standard genome sequencing and annotation.</title>
        <authorList>
            <consortium name="The Broad Institute Genomics Platform"/>
            <consortium name="The Broad Institute Genome Sequencing Center for Infectious Disease"/>
            <person name="Wu L."/>
            <person name="Ma J."/>
        </authorList>
    </citation>
    <scope>NUCLEOTIDE SEQUENCE [LARGE SCALE GENOMIC DNA]</scope>
    <source>
        <strain evidence="3">JCM 19212</strain>
    </source>
</reference>
<sequence>MFAAHRRVIALRDQCVGGVGAKARASFTTHARLGAEDTQRALLSGPRNDEAGCMRLGCGGVGKNPADRQQRLPGLWTNKKPAPVEPVAGLLPPPRRDAR</sequence>
<protein>
    <submittedName>
        <fullName evidence="2">Uncharacterized protein</fullName>
    </submittedName>
</protein>
<accession>A0ABP9LSQ2</accession>
<organism evidence="2 3">
    <name type="scientific">Lysobacter panacisoli</name>
    <dbReference type="NCBI Taxonomy" id="1255263"/>
    <lineage>
        <taxon>Bacteria</taxon>
        <taxon>Pseudomonadati</taxon>
        <taxon>Pseudomonadota</taxon>
        <taxon>Gammaproteobacteria</taxon>
        <taxon>Lysobacterales</taxon>
        <taxon>Lysobacteraceae</taxon>
        <taxon>Lysobacter</taxon>
    </lineage>
</organism>
<gene>
    <name evidence="2" type="ORF">GCM10025759_33330</name>
</gene>
<dbReference type="Proteomes" id="UP001501083">
    <property type="component" value="Unassembled WGS sequence"/>
</dbReference>
<evidence type="ECO:0000313" key="3">
    <source>
        <dbReference type="Proteomes" id="UP001501083"/>
    </source>
</evidence>